<dbReference type="SUPFAM" id="SSF55729">
    <property type="entry name" value="Acyl-CoA N-acyltransferases (Nat)"/>
    <property type="match status" value="1"/>
</dbReference>
<reference evidence="4 5" key="1">
    <citation type="submission" date="2014-04" db="EMBL/GenBank/DDBJ databases">
        <authorList>
            <person name="Sears C."/>
            <person name="Carroll K."/>
            <person name="Sack B.R."/>
            <person name="Qadri F."/>
            <person name="Myers L.L."/>
            <person name="Chung G.-T."/>
            <person name="Escheverria P."/>
            <person name="Fraser C.M."/>
            <person name="Sadzewicz L."/>
            <person name="Shefchek K.A."/>
            <person name="Tallon L."/>
            <person name="Das S.P."/>
            <person name="Daugherty S."/>
            <person name="Mongodin E.F."/>
        </authorList>
    </citation>
    <scope>NUCLEOTIDE SEQUENCE [LARGE SCALE GENOMIC DNA]</scope>
    <source>
        <strain evidence="4 5">3776 D15 i</strain>
    </source>
</reference>
<dbReference type="EMBL" id="JNHK01000038">
    <property type="protein sequence ID" value="KDS40324.1"/>
    <property type="molecule type" value="Genomic_DNA"/>
</dbReference>
<dbReference type="Gene3D" id="3.40.630.30">
    <property type="match status" value="1"/>
</dbReference>
<dbReference type="AlphaFoldDB" id="A0AB34LK20"/>
<gene>
    <name evidence="1" type="ORF">M091_2409</name>
    <name evidence="4" type="ORF">M091_3446</name>
    <name evidence="3" type="ORF">M091_3819</name>
    <name evidence="2" type="ORF">M091_3947</name>
</gene>
<dbReference type="EMBL" id="JNHK01000012">
    <property type="protein sequence ID" value="KDS41497.1"/>
    <property type="molecule type" value="Genomic_DNA"/>
</dbReference>
<keyword evidence="4" id="KW-0812">Transmembrane</keyword>
<dbReference type="Proteomes" id="UP000027850">
    <property type="component" value="Unassembled WGS sequence"/>
</dbReference>
<evidence type="ECO:0000313" key="5">
    <source>
        <dbReference type="Proteomes" id="UP000027850"/>
    </source>
</evidence>
<accession>A0AB34LK20</accession>
<name>A0AB34LK20_PARDI</name>
<dbReference type="EMBL" id="JNHK01000094">
    <property type="protein sequence ID" value="KDS35318.1"/>
    <property type="molecule type" value="Genomic_DNA"/>
</dbReference>
<proteinExistence type="predicted"/>
<dbReference type="EMBL" id="JNHK01000027">
    <property type="protein sequence ID" value="KDS40559.1"/>
    <property type="molecule type" value="Genomic_DNA"/>
</dbReference>
<evidence type="ECO:0000313" key="3">
    <source>
        <dbReference type="EMBL" id="KDS40559.1"/>
    </source>
</evidence>
<sequence>MSEIRFRLAKPSDAKEIANIHWHVRERYTQGIFLSLGESFLRAFYKIILDDPWEVTVCAVNEKGKILGFANTTMDAKKQAENVKKHKFSLGVAALGAIIKHPSLFKEVWIRYKSLSNSKNAPSLVHTEGVRGEYWCWLKDDDSLKSVEMSNIKNEILYDLGVREMFFEVDKANTSVYKYHLKVNRAMPVEEITLPNGRVRVMMKKELKRKVNDNRKV</sequence>
<dbReference type="InterPro" id="IPR016181">
    <property type="entry name" value="Acyl_CoA_acyltransferase"/>
</dbReference>
<keyword evidence="4" id="KW-0472">Membrane</keyword>
<comment type="caution">
    <text evidence="4">The sequence shown here is derived from an EMBL/GenBank/DDBJ whole genome shotgun (WGS) entry which is preliminary data.</text>
</comment>
<evidence type="ECO:0000313" key="1">
    <source>
        <dbReference type="EMBL" id="KDS35318.1"/>
    </source>
</evidence>
<dbReference type="RefSeq" id="WP_051635652.1">
    <property type="nucleotide sequence ID" value="NZ_JNHK01000012.1"/>
</dbReference>
<organism evidence="4 5">
    <name type="scientific">Parabacteroides distasonis str. 3776 D15 i</name>
    <dbReference type="NCBI Taxonomy" id="1339342"/>
    <lineage>
        <taxon>Bacteria</taxon>
        <taxon>Pseudomonadati</taxon>
        <taxon>Bacteroidota</taxon>
        <taxon>Bacteroidia</taxon>
        <taxon>Bacteroidales</taxon>
        <taxon>Tannerellaceae</taxon>
        <taxon>Parabacteroides</taxon>
    </lineage>
</organism>
<evidence type="ECO:0000313" key="4">
    <source>
        <dbReference type="EMBL" id="KDS41497.1"/>
    </source>
</evidence>
<evidence type="ECO:0000313" key="2">
    <source>
        <dbReference type="EMBL" id="KDS40324.1"/>
    </source>
</evidence>
<protein>
    <submittedName>
        <fullName evidence="4">Transmembrane protein</fullName>
    </submittedName>
</protein>